<dbReference type="EMBL" id="NEXV01000357">
    <property type="protein sequence ID" value="PIG84915.1"/>
    <property type="molecule type" value="Genomic_DNA"/>
</dbReference>
<keyword evidence="2" id="KW-1185">Reference proteome</keyword>
<sequence>MGTTFLGKIHMMLPWRLQLSSHCRGKPTRTRIGSITDFFLLGNTIEPCSHNDPGKTNAPRPTIRRIGIWLCSYIEICHLIG</sequence>
<evidence type="ECO:0000313" key="2">
    <source>
        <dbReference type="Proteomes" id="UP000231358"/>
    </source>
</evidence>
<proteinExistence type="predicted"/>
<name>A0A2G7FX53_9EURO</name>
<gene>
    <name evidence="1" type="ORF">AARAC_005628</name>
</gene>
<dbReference type="Proteomes" id="UP000231358">
    <property type="component" value="Unassembled WGS sequence"/>
</dbReference>
<protein>
    <submittedName>
        <fullName evidence="1">Uncharacterized protein</fullName>
    </submittedName>
</protein>
<accession>A0A2G7FX53</accession>
<reference evidence="1 2" key="1">
    <citation type="submission" date="2017-05" db="EMBL/GenBank/DDBJ databases">
        <title>Genome sequence for an aflatoxigenic pathogen of Argentinian peanut, Aspergillus arachidicola.</title>
        <authorList>
            <person name="Moore G."/>
            <person name="Beltz S.B."/>
            <person name="Mack B.M."/>
        </authorList>
    </citation>
    <scope>NUCLEOTIDE SEQUENCE [LARGE SCALE GENOMIC DNA]</scope>
    <source>
        <strain evidence="1 2">CBS 117610</strain>
    </source>
</reference>
<comment type="caution">
    <text evidence="1">The sequence shown here is derived from an EMBL/GenBank/DDBJ whole genome shotgun (WGS) entry which is preliminary data.</text>
</comment>
<dbReference type="AlphaFoldDB" id="A0A2G7FX53"/>
<evidence type="ECO:0000313" key="1">
    <source>
        <dbReference type="EMBL" id="PIG84915.1"/>
    </source>
</evidence>
<organism evidence="1 2">
    <name type="scientific">Aspergillus arachidicola</name>
    <dbReference type="NCBI Taxonomy" id="656916"/>
    <lineage>
        <taxon>Eukaryota</taxon>
        <taxon>Fungi</taxon>
        <taxon>Dikarya</taxon>
        <taxon>Ascomycota</taxon>
        <taxon>Pezizomycotina</taxon>
        <taxon>Eurotiomycetes</taxon>
        <taxon>Eurotiomycetidae</taxon>
        <taxon>Eurotiales</taxon>
        <taxon>Aspergillaceae</taxon>
        <taxon>Aspergillus</taxon>
        <taxon>Aspergillus subgen. Circumdati</taxon>
    </lineage>
</organism>